<feature type="region of interest" description="Disordered" evidence="1">
    <location>
        <begin position="1"/>
        <end position="20"/>
    </location>
</feature>
<organism evidence="2">
    <name type="scientific">Arundo donax</name>
    <name type="common">Giant reed</name>
    <name type="synonym">Donax arundinaceus</name>
    <dbReference type="NCBI Taxonomy" id="35708"/>
    <lineage>
        <taxon>Eukaryota</taxon>
        <taxon>Viridiplantae</taxon>
        <taxon>Streptophyta</taxon>
        <taxon>Embryophyta</taxon>
        <taxon>Tracheophyta</taxon>
        <taxon>Spermatophyta</taxon>
        <taxon>Magnoliopsida</taxon>
        <taxon>Liliopsida</taxon>
        <taxon>Poales</taxon>
        <taxon>Poaceae</taxon>
        <taxon>PACMAD clade</taxon>
        <taxon>Arundinoideae</taxon>
        <taxon>Arundineae</taxon>
        <taxon>Arundo</taxon>
    </lineage>
</organism>
<name>A0A0A9ELQ0_ARUDO</name>
<evidence type="ECO:0000256" key="1">
    <source>
        <dbReference type="SAM" id="MobiDB-lite"/>
    </source>
</evidence>
<protein>
    <submittedName>
        <fullName evidence="2">Uncharacterized protein</fullName>
    </submittedName>
</protein>
<evidence type="ECO:0000313" key="2">
    <source>
        <dbReference type="EMBL" id="JAE01625.1"/>
    </source>
</evidence>
<dbReference type="EMBL" id="GBRH01196271">
    <property type="protein sequence ID" value="JAE01625.1"/>
    <property type="molecule type" value="Transcribed_RNA"/>
</dbReference>
<dbReference type="AlphaFoldDB" id="A0A0A9ELQ0"/>
<reference evidence="2" key="2">
    <citation type="journal article" date="2015" name="Data Brief">
        <title>Shoot transcriptome of the giant reed, Arundo donax.</title>
        <authorList>
            <person name="Barrero R.A."/>
            <person name="Guerrero F.D."/>
            <person name="Moolhuijzen P."/>
            <person name="Goolsby J.A."/>
            <person name="Tidwell J."/>
            <person name="Bellgard S.E."/>
            <person name="Bellgard M.I."/>
        </authorList>
    </citation>
    <scope>NUCLEOTIDE SEQUENCE</scope>
    <source>
        <tissue evidence="2">Shoot tissue taken approximately 20 cm above the soil surface</tissue>
    </source>
</reference>
<proteinExistence type="predicted"/>
<sequence length="86" mass="9784">MAHRLPGVGPSGCGSCSGSKPYVRAVPHRLRFSCRNSIPARSNPSSRLESRYLHCCYISLFQRFVTNELVRLLLHYSSHSRSCVFW</sequence>
<reference evidence="2" key="1">
    <citation type="submission" date="2014-09" db="EMBL/GenBank/DDBJ databases">
        <authorList>
            <person name="Magalhaes I.L.F."/>
            <person name="Oliveira U."/>
            <person name="Santos F.R."/>
            <person name="Vidigal T.H.D.A."/>
            <person name="Brescovit A.D."/>
            <person name="Santos A.J."/>
        </authorList>
    </citation>
    <scope>NUCLEOTIDE SEQUENCE</scope>
    <source>
        <tissue evidence="2">Shoot tissue taken approximately 20 cm above the soil surface</tissue>
    </source>
</reference>
<accession>A0A0A9ELQ0</accession>